<evidence type="ECO:0000256" key="1">
    <source>
        <dbReference type="SAM" id="Phobius"/>
    </source>
</evidence>
<proteinExistence type="predicted"/>
<feature type="transmembrane region" description="Helical" evidence="1">
    <location>
        <begin position="49"/>
        <end position="66"/>
    </location>
</feature>
<evidence type="ECO:0000313" key="3">
    <source>
        <dbReference type="EMBL" id="TXC65524.1"/>
    </source>
</evidence>
<organism evidence="3 4">
    <name type="scientific">Piscinibacter aquaticus</name>
    <dbReference type="NCBI Taxonomy" id="392597"/>
    <lineage>
        <taxon>Bacteria</taxon>
        <taxon>Pseudomonadati</taxon>
        <taxon>Pseudomonadota</taxon>
        <taxon>Betaproteobacteria</taxon>
        <taxon>Burkholderiales</taxon>
        <taxon>Sphaerotilaceae</taxon>
        <taxon>Piscinibacter</taxon>
    </lineage>
</organism>
<evidence type="ECO:0008006" key="5">
    <source>
        <dbReference type="Google" id="ProtNLM"/>
    </source>
</evidence>
<keyword evidence="2" id="KW-0732">Signal</keyword>
<reference evidence="3 4" key="1">
    <citation type="submission" date="2019-08" db="EMBL/GenBank/DDBJ databases">
        <authorList>
            <person name="Khan S.A."/>
            <person name="Jeon C.O."/>
            <person name="Jeong S.E."/>
        </authorList>
    </citation>
    <scope>NUCLEOTIDE SEQUENCE [LARGE SCALE GENOMIC DNA]</scope>
    <source>
        <strain evidence="4">IMCC1728</strain>
    </source>
</reference>
<evidence type="ECO:0000313" key="4">
    <source>
        <dbReference type="Proteomes" id="UP000321832"/>
    </source>
</evidence>
<accession>A0A5C6TY43</accession>
<protein>
    <recommendedName>
        <fullName evidence="5">LPXTG cell wall anchor domain-containing protein</fullName>
    </recommendedName>
</protein>
<comment type="caution">
    <text evidence="3">The sequence shown here is derived from an EMBL/GenBank/DDBJ whole genome shotgun (WGS) entry which is preliminary data.</text>
</comment>
<keyword evidence="1" id="KW-0812">Transmembrane</keyword>
<keyword evidence="1" id="KW-1133">Transmembrane helix</keyword>
<feature type="chain" id="PRO_5022694236" description="LPXTG cell wall anchor domain-containing protein" evidence="2">
    <location>
        <begin position="34"/>
        <end position="70"/>
    </location>
</feature>
<dbReference type="EMBL" id="VOPW01000001">
    <property type="protein sequence ID" value="TXC65524.1"/>
    <property type="molecule type" value="Genomic_DNA"/>
</dbReference>
<keyword evidence="1" id="KW-0472">Membrane</keyword>
<dbReference type="Proteomes" id="UP000321832">
    <property type="component" value="Unassembled WGS sequence"/>
</dbReference>
<name>A0A5C6TY43_9BURK</name>
<feature type="signal peptide" evidence="2">
    <location>
        <begin position="1"/>
        <end position="33"/>
    </location>
</feature>
<gene>
    <name evidence="3" type="ORF">FSC37_03635</name>
</gene>
<dbReference type="AlphaFoldDB" id="A0A5C6TY43"/>
<evidence type="ECO:0000256" key="2">
    <source>
        <dbReference type="SAM" id="SignalP"/>
    </source>
</evidence>
<sequence length="70" mass="7464">MSGDFHNNTPRRTTMHRTLAALAFTLASGWAAAHEGHGPANPHFHASDLFGVMLAVGVAAAGVAWWRGRK</sequence>
<keyword evidence="4" id="KW-1185">Reference proteome</keyword>